<evidence type="ECO:0000313" key="2">
    <source>
        <dbReference type="Proteomes" id="UP000623440"/>
    </source>
</evidence>
<gene>
    <name evidence="1" type="ORF">H6G97_44495</name>
</gene>
<dbReference type="RefSeq" id="WP_206759166.1">
    <property type="nucleotide sequence ID" value="NZ_JACJSI010000371.1"/>
</dbReference>
<reference evidence="1 2" key="1">
    <citation type="journal article" date="2020" name="ISME J.">
        <title>Comparative genomics reveals insights into cyanobacterial evolution and habitat adaptation.</title>
        <authorList>
            <person name="Chen M.Y."/>
            <person name="Teng W.K."/>
            <person name="Zhao L."/>
            <person name="Hu C.X."/>
            <person name="Zhou Y.K."/>
            <person name="Han B.P."/>
            <person name="Song L.R."/>
            <person name="Shu W.S."/>
        </authorList>
    </citation>
    <scope>NUCLEOTIDE SEQUENCE [LARGE SCALE GENOMIC DNA]</scope>
    <source>
        <strain evidence="1 2">FACHB-838</strain>
    </source>
</reference>
<keyword evidence="2" id="KW-1185">Reference proteome</keyword>
<protein>
    <submittedName>
        <fullName evidence="1">Uncharacterized protein</fullName>
    </submittedName>
</protein>
<evidence type="ECO:0000313" key="1">
    <source>
        <dbReference type="EMBL" id="MBD2536010.1"/>
    </source>
</evidence>
<sequence>MSTDCRLPIVDLLLILEGKLEIFQELKASSSCNIPIPNLQSTLSPIRSEIEEQAQSKGEKFSRMHICAAIPLSLR</sequence>
<dbReference type="EMBL" id="JACJSI010000371">
    <property type="protein sequence ID" value="MBD2536010.1"/>
    <property type="molecule type" value="Genomic_DNA"/>
</dbReference>
<organism evidence="1 2">
    <name type="scientific">Nostoc flagelliforme FACHB-838</name>
    <dbReference type="NCBI Taxonomy" id="2692904"/>
    <lineage>
        <taxon>Bacteria</taxon>
        <taxon>Bacillati</taxon>
        <taxon>Cyanobacteriota</taxon>
        <taxon>Cyanophyceae</taxon>
        <taxon>Nostocales</taxon>
        <taxon>Nostocaceae</taxon>
        <taxon>Nostoc</taxon>
    </lineage>
</organism>
<comment type="caution">
    <text evidence="1">The sequence shown here is derived from an EMBL/GenBank/DDBJ whole genome shotgun (WGS) entry which is preliminary data.</text>
</comment>
<proteinExistence type="predicted"/>
<name>A0ABR8E669_9NOSO</name>
<dbReference type="Proteomes" id="UP000623440">
    <property type="component" value="Unassembled WGS sequence"/>
</dbReference>
<accession>A0ABR8E669</accession>